<evidence type="ECO:0000256" key="1">
    <source>
        <dbReference type="SAM" id="Phobius"/>
    </source>
</evidence>
<comment type="caution">
    <text evidence="3">The sequence shown here is derived from an EMBL/GenBank/DDBJ whole genome shotgun (WGS) entry which is preliminary data.</text>
</comment>
<dbReference type="InterPro" id="IPR002018">
    <property type="entry name" value="CarbesteraseB"/>
</dbReference>
<dbReference type="SUPFAM" id="SSF53474">
    <property type="entry name" value="alpha/beta-Hydrolases"/>
    <property type="match status" value="1"/>
</dbReference>
<keyword evidence="3" id="KW-0378">Hydrolase</keyword>
<keyword evidence="1" id="KW-0812">Transmembrane</keyword>
<organism evidence="3 4">
    <name type="scientific">Seiridium cardinale</name>
    <dbReference type="NCBI Taxonomy" id="138064"/>
    <lineage>
        <taxon>Eukaryota</taxon>
        <taxon>Fungi</taxon>
        <taxon>Dikarya</taxon>
        <taxon>Ascomycota</taxon>
        <taxon>Pezizomycotina</taxon>
        <taxon>Sordariomycetes</taxon>
        <taxon>Xylariomycetidae</taxon>
        <taxon>Amphisphaeriales</taxon>
        <taxon>Sporocadaceae</taxon>
        <taxon>Seiridium</taxon>
    </lineage>
</organism>
<dbReference type="Pfam" id="PF00135">
    <property type="entry name" value="COesterase"/>
    <property type="match status" value="1"/>
</dbReference>
<sequence>MRFPKFLKRPNLFSRGPIYDRIGLEKGHKIANIGTTLSRFSVFKKFFYEILFWTALMTSAWFLWIIFPSYFSETTAYKPIARTRNGTYFGFHDRKWDQDFFLGMPYAEPPLEKLRFRRPQSLNQSWNGLRDASEYGPMCITYWNADKANSYPQSEDCLSINVIRPSLAGTSNTKLLPVAVFIYGGAGAGSGARHQSYNMSFIVSHATMHDMPFIAVSFNYRSTIWGFLTSRETQGTGNLNVGLHDQRLALQWVQENIHAFNGDPTQVTLWGGSSGADDVGLHLLAYGGRDDRLFRAAILQSGSAVTRLGFRHFSSQPSFDRLVNSTSCEGVEDSLNCLRFLPHQEVSAGFMNAVDESLDILSHSLPVIDGDLIQSYSSLSLKNSKFVKVPLIIGVTSNEGYDWISPSFSRWEHMIDDLQGFFRQYPTTVVDRLLSYYPAASRSQPLDPPIKGIEDLDTYNRMETVYGDLERNAAKRLMCDSFSKFTACYSYRFDAVATLKSKNPHEGVAHSAEIVPVFQNFEGVGFSQEKNPMLGKGKGYIDMSKAIGLMWAGLITHLDPNYAFENETWPRSSTRSPQNIVFNETGPYWIEDDNNRRVATDYINSIQHSVLDK</sequence>
<evidence type="ECO:0000313" key="3">
    <source>
        <dbReference type="EMBL" id="KAK9772387.1"/>
    </source>
</evidence>
<dbReference type="PANTHER" id="PTHR11559">
    <property type="entry name" value="CARBOXYLESTERASE"/>
    <property type="match status" value="1"/>
</dbReference>
<proteinExistence type="predicted"/>
<protein>
    <submittedName>
        <fullName evidence="3">Carboxylic ester hydrolase</fullName>
    </submittedName>
</protein>
<dbReference type="GO" id="GO:0016787">
    <property type="term" value="F:hydrolase activity"/>
    <property type="evidence" value="ECO:0007669"/>
    <property type="project" value="UniProtKB-KW"/>
</dbReference>
<accession>A0ABR2XF92</accession>
<feature type="domain" description="Carboxylesterase type B" evidence="2">
    <location>
        <begin position="80"/>
        <end position="579"/>
    </location>
</feature>
<dbReference type="Gene3D" id="3.40.50.1820">
    <property type="entry name" value="alpha/beta hydrolase"/>
    <property type="match status" value="1"/>
</dbReference>
<feature type="transmembrane region" description="Helical" evidence="1">
    <location>
        <begin position="46"/>
        <end position="67"/>
    </location>
</feature>
<name>A0ABR2XF92_9PEZI</name>
<evidence type="ECO:0000313" key="4">
    <source>
        <dbReference type="Proteomes" id="UP001465668"/>
    </source>
</evidence>
<gene>
    <name evidence="3" type="ORF">SCAR479_10925</name>
</gene>
<keyword evidence="1" id="KW-0472">Membrane</keyword>
<dbReference type="EMBL" id="JARVKM010000062">
    <property type="protein sequence ID" value="KAK9772387.1"/>
    <property type="molecule type" value="Genomic_DNA"/>
</dbReference>
<reference evidence="3 4" key="1">
    <citation type="submission" date="2024-02" db="EMBL/GenBank/DDBJ databases">
        <title>First draft genome assembly of two strains of Seiridium cardinale.</title>
        <authorList>
            <person name="Emiliani G."/>
            <person name="Scali E."/>
        </authorList>
    </citation>
    <scope>NUCLEOTIDE SEQUENCE [LARGE SCALE GENOMIC DNA]</scope>
    <source>
        <strain evidence="3 4">BM-138-000479</strain>
    </source>
</reference>
<evidence type="ECO:0000259" key="2">
    <source>
        <dbReference type="Pfam" id="PF00135"/>
    </source>
</evidence>
<keyword evidence="4" id="KW-1185">Reference proteome</keyword>
<dbReference type="Proteomes" id="UP001465668">
    <property type="component" value="Unassembled WGS sequence"/>
</dbReference>
<dbReference type="InterPro" id="IPR029058">
    <property type="entry name" value="AB_hydrolase_fold"/>
</dbReference>
<dbReference type="InterPro" id="IPR050309">
    <property type="entry name" value="Type-B_Carboxylest/Lipase"/>
</dbReference>
<keyword evidence="1" id="KW-1133">Transmembrane helix</keyword>